<organism evidence="2 3">
    <name type="scientific">Flavobacterium terrigena</name>
    <dbReference type="NCBI Taxonomy" id="402734"/>
    <lineage>
        <taxon>Bacteria</taxon>
        <taxon>Pseudomonadati</taxon>
        <taxon>Bacteroidota</taxon>
        <taxon>Flavobacteriia</taxon>
        <taxon>Flavobacteriales</taxon>
        <taxon>Flavobacteriaceae</taxon>
        <taxon>Flavobacterium</taxon>
    </lineage>
</organism>
<dbReference type="SMART" id="SM01324">
    <property type="entry name" value="YARHG"/>
    <property type="match status" value="1"/>
</dbReference>
<accession>A0A1H6RXR0</accession>
<dbReference type="STRING" id="402734.SAMN05660918_0989"/>
<feature type="domain" description="YARHG" evidence="1">
    <location>
        <begin position="252"/>
        <end position="334"/>
    </location>
</feature>
<evidence type="ECO:0000259" key="1">
    <source>
        <dbReference type="SMART" id="SM01324"/>
    </source>
</evidence>
<dbReference type="RefSeq" id="WP_091308999.1">
    <property type="nucleotide sequence ID" value="NZ_FNYA01000002.1"/>
</dbReference>
<reference evidence="3" key="1">
    <citation type="submission" date="2016-10" db="EMBL/GenBank/DDBJ databases">
        <authorList>
            <person name="Varghese N."/>
            <person name="Submissions S."/>
        </authorList>
    </citation>
    <scope>NUCLEOTIDE SEQUENCE [LARGE SCALE GENOMIC DNA]</scope>
    <source>
        <strain evidence="3">DSM 17934</strain>
    </source>
</reference>
<keyword evidence="3" id="KW-1185">Reference proteome</keyword>
<dbReference type="InterPro" id="IPR038434">
    <property type="entry name" value="YARHG_sf"/>
</dbReference>
<dbReference type="Proteomes" id="UP000199702">
    <property type="component" value="Unassembled WGS sequence"/>
</dbReference>
<protein>
    <submittedName>
        <fullName evidence="2">YARHG domain-containing protein</fullName>
    </submittedName>
</protein>
<dbReference type="Pfam" id="PF13308">
    <property type="entry name" value="YARHG"/>
    <property type="match status" value="1"/>
</dbReference>
<dbReference type="InterPro" id="IPR025582">
    <property type="entry name" value="YARHG_dom"/>
</dbReference>
<evidence type="ECO:0000313" key="2">
    <source>
        <dbReference type="EMBL" id="SEI57337.1"/>
    </source>
</evidence>
<dbReference type="AlphaFoldDB" id="A0A1H6RXR0"/>
<dbReference type="Gene3D" id="1.20.58.1690">
    <property type="match status" value="1"/>
</dbReference>
<evidence type="ECO:0000313" key="3">
    <source>
        <dbReference type="Proteomes" id="UP000199702"/>
    </source>
</evidence>
<sequence length="345" mass="40271">MLILVNIIGTMFDILHSTNLTHRIMKKIIYFALAISLFGCKDAIKTEVNNDFLIAENIKFDEPTINTNLTITTKADLLGYWVGQFTDDMPQNENEEEYIDEDFFGIDYEYNKKITFSIDKIKGTEIIGHSIVSGNIQKFKGKVTETPFTFEINVKEPGNEKSDGEFVLTIKKKDTLLSGKWNAFKVKENKINKRKLELSKKIFEYNPNNKIEDRFVDFHKSAIKKVEYDSEDSVGNPIKQSYDDEQYFTTTDTIFKINPSTEILKKELVENLSKGDVFILRNLIFARHGFAFRDKTLRGFFDYHSWYMPVFSDVTKDLTKIEKENVALLLRYEENAKEYYDHFGR</sequence>
<proteinExistence type="predicted"/>
<dbReference type="OrthoDB" id="353549at2"/>
<name>A0A1H6RXR0_9FLAO</name>
<gene>
    <name evidence="2" type="ORF">SAMN05660918_0989</name>
</gene>
<dbReference type="EMBL" id="FNYA01000002">
    <property type="protein sequence ID" value="SEI57337.1"/>
    <property type="molecule type" value="Genomic_DNA"/>
</dbReference>